<dbReference type="InterPro" id="IPR003599">
    <property type="entry name" value="Ig_sub"/>
</dbReference>
<sequence>MYLHHQLDLLNISDVTPSSCKVSFKRPGDMGGSPITGYQIERRVKDKDVWINCGKTTNKTVLIMRDVECDVKDLIEGQIYFFRASAININGESDPLESKVPICAKSAIELPFPPFEPAIVDWDKKWVSLGWNAASDSNIRHFIVEAQEQSQEDSDDEESSSEEDEGYIEEEHSDKKDMNKMLHKEFVEYCTQWTKVLVTEDDSCEAKISDLSEELKKQRPTIDYSSLPSEVYVPCGQNVIIPVKVEGQPIPKKVWTYGDTSSKLVLYGGRKDDSGIYTFKASNIHGEDSVDIKVIVMVSPEKPKGPLKIFDINAEGCKAEWNLPENDGGSKITHYVIEKINKSHSEWSTCGRTSDTKVTIVGLTPSKEYRLRVRAVNNEGESDPLEGVDSFITENPWGSSIFSRSSYSK</sequence>
<dbReference type="PANTHER" id="PTHR14340:SF9">
    <property type="entry name" value="FIBRONECTIN TYPE-III DOMAIN-CONTAINING PROTEIN"/>
    <property type="match status" value="1"/>
</dbReference>
<dbReference type="OrthoDB" id="6376352at2759"/>
<dbReference type="GO" id="GO:0030017">
    <property type="term" value="C:sarcomere"/>
    <property type="evidence" value="ECO:0007669"/>
    <property type="project" value="UniProtKB-ARBA"/>
</dbReference>
<dbReference type="Proteomes" id="UP000675881">
    <property type="component" value="Chromosome 2"/>
</dbReference>
<feature type="domain" description="Fibronectin type-III" evidence="3">
    <location>
        <begin position="6"/>
        <end position="107"/>
    </location>
</feature>
<feature type="region of interest" description="Disordered" evidence="2">
    <location>
        <begin position="147"/>
        <end position="174"/>
    </location>
</feature>
<dbReference type="InterPro" id="IPR036179">
    <property type="entry name" value="Ig-like_dom_sf"/>
</dbReference>
<dbReference type="InterPro" id="IPR003961">
    <property type="entry name" value="FN3_dom"/>
</dbReference>
<dbReference type="EMBL" id="HG994581">
    <property type="protein sequence ID" value="CAF2872761.1"/>
    <property type="molecule type" value="Genomic_DNA"/>
</dbReference>
<dbReference type="SMART" id="SM00060">
    <property type="entry name" value="FN3"/>
    <property type="match status" value="2"/>
</dbReference>
<dbReference type="PROSITE" id="PS50853">
    <property type="entry name" value="FN3"/>
    <property type="match status" value="2"/>
</dbReference>
<evidence type="ECO:0000313" key="5">
    <source>
        <dbReference type="Proteomes" id="UP000675881"/>
    </source>
</evidence>
<evidence type="ECO:0000313" key="4">
    <source>
        <dbReference type="EMBL" id="CAF2872761.1"/>
    </source>
</evidence>
<proteinExistence type="predicted"/>
<evidence type="ECO:0000256" key="2">
    <source>
        <dbReference type="SAM" id="MobiDB-lite"/>
    </source>
</evidence>
<organism evidence="4 5">
    <name type="scientific">Lepeophtheirus salmonis</name>
    <name type="common">Salmon louse</name>
    <name type="synonym">Caligus salmonis</name>
    <dbReference type="NCBI Taxonomy" id="72036"/>
    <lineage>
        <taxon>Eukaryota</taxon>
        <taxon>Metazoa</taxon>
        <taxon>Ecdysozoa</taxon>
        <taxon>Arthropoda</taxon>
        <taxon>Crustacea</taxon>
        <taxon>Multicrustacea</taxon>
        <taxon>Hexanauplia</taxon>
        <taxon>Copepoda</taxon>
        <taxon>Siphonostomatoida</taxon>
        <taxon>Caligidae</taxon>
        <taxon>Lepeophtheirus</taxon>
    </lineage>
</organism>
<evidence type="ECO:0000256" key="1">
    <source>
        <dbReference type="ARBA" id="ARBA00023319"/>
    </source>
</evidence>
<keyword evidence="1" id="KW-0393">Immunoglobulin domain</keyword>
<dbReference type="SUPFAM" id="SSF49265">
    <property type="entry name" value="Fibronectin type III"/>
    <property type="match status" value="2"/>
</dbReference>
<dbReference type="SMART" id="SM00409">
    <property type="entry name" value="IG"/>
    <property type="match status" value="1"/>
</dbReference>
<name>A0A7R8H5S3_LEPSM</name>
<evidence type="ECO:0000259" key="3">
    <source>
        <dbReference type="PROSITE" id="PS50853"/>
    </source>
</evidence>
<protein>
    <submittedName>
        <fullName evidence="4">(salmon louse) hypothetical protein</fullName>
    </submittedName>
</protein>
<accession>A0A7R8H5S3</accession>
<gene>
    <name evidence="4" type="ORF">LSAA_6363</name>
</gene>
<dbReference type="Pfam" id="PF00041">
    <property type="entry name" value="fn3"/>
    <property type="match status" value="2"/>
</dbReference>
<dbReference type="AlphaFoldDB" id="A0A7R8H5S3"/>
<dbReference type="Gene3D" id="2.60.40.10">
    <property type="entry name" value="Immunoglobulins"/>
    <property type="match status" value="4"/>
</dbReference>
<reference evidence="4" key="1">
    <citation type="submission" date="2021-02" db="EMBL/GenBank/DDBJ databases">
        <authorList>
            <person name="Bekaert M."/>
        </authorList>
    </citation>
    <scope>NUCLEOTIDE SEQUENCE</scope>
    <source>
        <strain evidence="4">IoA-00</strain>
    </source>
</reference>
<dbReference type="PANTHER" id="PTHR14340">
    <property type="entry name" value="MICROFIBRIL-ASSOCIATED GLYCOPROTEIN 3"/>
    <property type="match status" value="1"/>
</dbReference>
<dbReference type="InterPro" id="IPR036116">
    <property type="entry name" value="FN3_sf"/>
</dbReference>
<feature type="compositionally biased region" description="Acidic residues" evidence="2">
    <location>
        <begin position="150"/>
        <end position="168"/>
    </location>
</feature>
<feature type="domain" description="Fibronectin type-III" evidence="3">
    <location>
        <begin position="303"/>
        <end position="396"/>
    </location>
</feature>
<dbReference type="CDD" id="cd00063">
    <property type="entry name" value="FN3"/>
    <property type="match status" value="2"/>
</dbReference>
<keyword evidence="5" id="KW-1185">Reference proteome</keyword>
<dbReference type="SUPFAM" id="SSF48726">
    <property type="entry name" value="Immunoglobulin"/>
    <property type="match status" value="1"/>
</dbReference>
<dbReference type="PRINTS" id="PR00014">
    <property type="entry name" value="FNTYPEIII"/>
</dbReference>
<dbReference type="InterPro" id="IPR013783">
    <property type="entry name" value="Ig-like_fold"/>
</dbReference>
<dbReference type="FunFam" id="2.60.40.10:FF:000056">
    <property type="entry name" value="twitchin isoform X4"/>
    <property type="match status" value="1"/>
</dbReference>